<comment type="catalytic activity">
    <reaction evidence="9 10">
        <text>heme b + 2 H(+) = protoporphyrin IX + Fe(2+)</text>
        <dbReference type="Rhea" id="RHEA:22584"/>
        <dbReference type="ChEBI" id="CHEBI:15378"/>
        <dbReference type="ChEBI" id="CHEBI:29033"/>
        <dbReference type="ChEBI" id="CHEBI:57306"/>
        <dbReference type="ChEBI" id="CHEBI:60344"/>
        <dbReference type="EC" id="4.98.1.1"/>
    </reaction>
</comment>
<dbReference type="Gene3D" id="3.40.50.1400">
    <property type="match status" value="2"/>
</dbReference>
<dbReference type="OrthoDB" id="9809741at2"/>
<keyword evidence="5 9" id="KW-0350">Heme biosynthesis</keyword>
<dbReference type="InterPro" id="IPR019772">
    <property type="entry name" value="Ferrochelatase_AS"/>
</dbReference>
<dbReference type="GO" id="GO:0005737">
    <property type="term" value="C:cytoplasm"/>
    <property type="evidence" value="ECO:0007669"/>
    <property type="project" value="UniProtKB-SubCell"/>
</dbReference>
<dbReference type="Proteomes" id="UP000287908">
    <property type="component" value="Unassembled WGS sequence"/>
</dbReference>
<dbReference type="RefSeq" id="WP_126785516.1">
    <property type="nucleotide sequence ID" value="NZ_PIQF01000004.1"/>
</dbReference>
<evidence type="ECO:0000256" key="10">
    <source>
        <dbReference type="RuleBase" id="RU000607"/>
    </source>
</evidence>
<accession>A0A432Z798</accession>
<dbReference type="PROSITE" id="PS00534">
    <property type="entry name" value="FERROCHELATASE"/>
    <property type="match status" value="1"/>
</dbReference>
<proteinExistence type="inferred from homology"/>
<comment type="similarity">
    <text evidence="1 9 10">Belongs to the ferrochelatase family.</text>
</comment>
<evidence type="ECO:0000256" key="1">
    <source>
        <dbReference type="ARBA" id="ARBA00007718"/>
    </source>
</evidence>
<name>A0A432Z798_9GAMM</name>
<dbReference type="EC" id="4.98.1.1" evidence="9 10"/>
<keyword evidence="4 9" id="KW-0408">Iron</keyword>
<evidence type="ECO:0000256" key="3">
    <source>
        <dbReference type="ARBA" id="ARBA00022723"/>
    </source>
</evidence>
<evidence type="ECO:0000256" key="7">
    <source>
        <dbReference type="ARBA" id="ARBA00023244"/>
    </source>
</evidence>
<dbReference type="NCBIfam" id="TIGR00109">
    <property type="entry name" value="hemH"/>
    <property type="match status" value="1"/>
</dbReference>
<dbReference type="CDD" id="cd00419">
    <property type="entry name" value="Ferrochelatase_C"/>
    <property type="match status" value="1"/>
</dbReference>
<dbReference type="GO" id="GO:0006783">
    <property type="term" value="P:heme biosynthetic process"/>
    <property type="evidence" value="ECO:0007669"/>
    <property type="project" value="UniProtKB-UniRule"/>
</dbReference>
<protein>
    <recommendedName>
        <fullName evidence="9 10">Ferrochelatase</fullName>
        <ecNumber evidence="9 10">4.98.1.1</ecNumber>
    </recommendedName>
    <alternativeName>
        <fullName evidence="9">Heme synthase</fullName>
    </alternativeName>
    <alternativeName>
        <fullName evidence="9">Protoheme ferro-lyase</fullName>
    </alternativeName>
</protein>
<dbReference type="CDD" id="cd03411">
    <property type="entry name" value="Ferrochelatase_N"/>
    <property type="match status" value="1"/>
</dbReference>
<dbReference type="GO" id="GO:0046872">
    <property type="term" value="F:metal ion binding"/>
    <property type="evidence" value="ECO:0007669"/>
    <property type="project" value="UniProtKB-KW"/>
</dbReference>
<evidence type="ECO:0000256" key="11">
    <source>
        <dbReference type="SAM" id="MobiDB-lite"/>
    </source>
</evidence>
<reference evidence="12 13" key="1">
    <citation type="journal article" date="2011" name="Front. Microbiol.">
        <title>Genomic signatures of strain selection and enhancement in Bacillus atrophaeus var. globigii, a historical biowarfare simulant.</title>
        <authorList>
            <person name="Gibbons H.S."/>
            <person name="Broomall S.M."/>
            <person name="McNew L.A."/>
            <person name="Daligault H."/>
            <person name="Chapman C."/>
            <person name="Bruce D."/>
            <person name="Karavis M."/>
            <person name="Krepps M."/>
            <person name="McGregor P.A."/>
            <person name="Hong C."/>
            <person name="Park K.H."/>
            <person name="Akmal A."/>
            <person name="Feldman A."/>
            <person name="Lin J.S."/>
            <person name="Chang W.E."/>
            <person name="Higgs B.W."/>
            <person name="Demirev P."/>
            <person name="Lindquist J."/>
            <person name="Liem A."/>
            <person name="Fochler E."/>
            <person name="Read T.D."/>
            <person name="Tapia R."/>
            <person name="Johnson S."/>
            <person name="Bishop-Lilly K.A."/>
            <person name="Detter C."/>
            <person name="Han C."/>
            <person name="Sozhamannan S."/>
            <person name="Rosenzweig C.N."/>
            <person name="Skowronski E.W."/>
        </authorList>
    </citation>
    <scope>NUCLEOTIDE SEQUENCE [LARGE SCALE GENOMIC DNA]</scope>
    <source>
        <strain evidence="12 13">CL-SP19</strain>
    </source>
</reference>
<dbReference type="PANTHER" id="PTHR11108">
    <property type="entry name" value="FERROCHELATASE"/>
    <property type="match status" value="1"/>
</dbReference>
<feature type="binding site" evidence="9">
    <location>
        <position position="210"/>
    </location>
    <ligand>
        <name>Fe(2+)</name>
        <dbReference type="ChEBI" id="CHEBI:29033"/>
    </ligand>
</feature>
<dbReference type="PANTHER" id="PTHR11108:SF1">
    <property type="entry name" value="FERROCHELATASE, MITOCHONDRIAL"/>
    <property type="match status" value="1"/>
</dbReference>
<organism evidence="12 13">
    <name type="scientific">Idiomarina seosinensis</name>
    <dbReference type="NCBI Taxonomy" id="281739"/>
    <lineage>
        <taxon>Bacteria</taxon>
        <taxon>Pseudomonadati</taxon>
        <taxon>Pseudomonadota</taxon>
        <taxon>Gammaproteobacteria</taxon>
        <taxon>Alteromonadales</taxon>
        <taxon>Idiomarinaceae</taxon>
        <taxon>Idiomarina</taxon>
    </lineage>
</organism>
<dbReference type="Pfam" id="PF00762">
    <property type="entry name" value="Ferrochelatase"/>
    <property type="match status" value="1"/>
</dbReference>
<feature type="region of interest" description="Disordered" evidence="11">
    <location>
        <begin position="351"/>
        <end position="371"/>
    </location>
</feature>
<evidence type="ECO:0000313" key="12">
    <source>
        <dbReference type="EMBL" id="RUO73715.1"/>
    </source>
</evidence>
<evidence type="ECO:0000313" key="13">
    <source>
        <dbReference type="Proteomes" id="UP000287908"/>
    </source>
</evidence>
<evidence type="ECO:0000256" key="4">
    <source>
        <dbReference type="ARBA" id="ARBA00023004"/>
    </source>
</evidence>
<dbReference type="EMBL" id="PIQF01000004">
    <property type="protein sequence ID" value="RUO73715.1"/>
    <property type="molecule type" value="Genomic_DNA"/>
</dbReference>
<gene>
    <name evidence="9" type="primary">hemH</name>
    <name evidence="12" type="ORF">CWI81_11880</name>
</gene>
<dbReference type="AlphaFoldDB" id="A0A432Z798"/>
<comment type="subcellular location">
    <subcellularLocation>
        <location evidence="9 10">Cytoplasm</location>
    </subcellularLocation>
</comment>
<dbReference type="InterPro" id="IPR001015">
    <property type="entry name" value="Ferrochelatase"/>
</dbReference>
<dbReference type="InterPro" id="IPR033644">
    <property type="entry name" value="Ferrochelatase_C"/>
</dbReference>
<dbReference type="FunFam" id="3.40.50.1400:FF:000002">
    <property type="entry name" value="Ferrochelatase"/>
    <property type="match status" value="1"/>
</dbReference>
<comment type="pathway">
    <text evidence="9 10">Porphyrin-containing compound metabolism; protoheme biosynthesis; protoheme from protoporphyrin-IX: step 1/1.</text>
</comment>
<comment type="function">
    <text evidence="9 10">Catalyzes the ferrous insertion into protoporphyrin IX.</text>
</comment>
<dbReference type="InterPro" id="IPR033659">
    <property type="entry name" value="Ferrochelatase_N"/>
</dbReference>
<keyword evidence="3 9" id="KW-0479">Metal-binding</keyword>
<keyword evidence="7 9" id="KW-0627">Porphyrin biosynthesis</keyword>
<evidence type="ECO:0000256" key="9">
    <source>
        <dbReference type="HAMAP-Rule" id="MF_00323"/>
    </source>
</evidence>
<keyword evidence="2 9" id="KW-0963">Cytoplasm</keyword>
<evidence type="ECO:0000256" key="8">
    <source>
        <dbReference type="ARBA" id="ARBA00024536"/>
    </source>
</evidence>
<dbReference type="UniPathway" id="UPA00252">
    <property type="reaction ID" value="UER00325"/>
</dbReference>
<feature type="binding site" evidence="9">
    <location>
        <position position="291"/>
    </location>
    <ligand>
        <name>Fe(2+)</name>
        <dbReference type="ChEBI" id="CHEBI:29033"/>
    </ligand>
</feature>
<evidence type="ECO:0000256" key="2">
    <source>
        <dbReference type="ARBA" id="ARBA00022490"/>
    </source>
</evidence>
<keyword evidence="6 9" id="KW-0456">Lyase</keyword>
<dbReference type="HAMAP" id="MF_00323">
    <property type="entry name" value="Ferrochelatase"/>
    <property type="match status" value="1"/>
</dbReference>
<comment type="catalytic activity">
    <reaction evidence="8">
        <text>Fe-coproporphyrin III + 2 H(+) = coproporphyrin III + Fe(2+)</text>
        <dbReference type="Rhea" id="RHEA:49572"/>
        <dbReference type="ChEBI" id="CHEBI:15378"/>
        <dbReference type="ChEBI" id="CHEBI:29033"/>
        <dbReference type="ChEBI" id="CHEBI:68438"/>
        <dbReference type="ChEBI" id="CHEBI:131725"/>
        <dbReference type="EC" id="4.99.1.9"/>
    </reaction>
    <physiologicalReaction direction="right-to-left" evidence="8">
        <dbReference type="Rhea" id="RHEA:49574"/>
    </physiologicalReaction>
</comment>
<comment type="caution">
    <text evidence="12">The sequence shown here is derived from an EMBL/GenBank/DDBJ whole genome shotgun (WGS) entry which is preliminary data.</text>
</comment>
<dbReference type="GO" id="GO:0004325">
    <property type="term" value="F:ferrochelatase activity"/>
    <property type="evidence" value="ECO:0007669"/>
    <property type="project" value="UniProtKB-UniRule"/>
</dbReference>
<evidence type="ECO:0000256" key="6">
    <source>
        <dbReference type="ARBA" id="ARBA00023239"/>
    </source>
</evidence>
<dbReference type="SUPFAM" id="SSF53800">
    <property type="entry name" value="Chelatase"/>
    <property type="match status" value="1"/>
</dbReference>
<sequence length="371" mass="43004">MKYRGSPTFSHQQADKLGVLITNLGTPEAPTKSALKPYLKQFLSDPRVVEVPRLLWWFILNGVILKIRPKRSAEAYKTVWTERGSPLLYHTQDQANAIREKLQQQYGEHVIVDFAMRYGNPGVPEVIERMMQAGVRKLLVLPMYPQYSASTVASTFDAIAADFTQRRWMPDFRFITHYHDYPAFIEAAAERIERHWEQYPRADKLIFSYHGVPLRYLKNGDPYHCECYKTSRLLAERLGLNESEYLTTFQSRFGREEWLQPYTDETMKSLPGNGVKSVQVFCPGFSSDCLETIEEIGEENREYFIENGGERYEYISALNAEPKHIEALTQLISDNLHGWVPQEQQAQTLAQRQQQADKVKNQSFPYGKTKD</sequence>
<evidence type="ECO:0000256" key="5">
    <source>
        <dbReference type="ARBA" id="ARBA00023133"/>
    </source>
</evidence>
<keyword evidence="13" id="KW-1185">Reference proteome</keyword>